<protein>
    <submittedName>
        <fullName evidence="2">Uncharacterized protein</fullName>
    </submittedName>
</protein>
<gene>
    <name evidence="2" type="ORF">H103_05431</name>
</gene>
<dbReference type="EMBL" id="KK207872">
    <property type="protein sequence ID" value="EZF51212.1"/>
    <property type="molecule type" value="Genomic_DNA"/>
</dbReference>
<evidence type="ECO:0000313" key="2">
    <source>
        <dbReference type="EMBL" id="EZF51212.1"/>
    </source>
</evidence>
<organism evidence="2">
    <name type="scientific">Trichophyton rubrum CBS 288.86</name>
    <dbReference type="NCBI Taxonomy" id="1215330"/>
    <lineage>
        <taxon>Eukaryota</taxon>
        <taxon>Fungi</taxon>
        <taxon>Dikarya</taxon>
        <taxon>Ascomycota</taxon>
        <taxon>Pezizomycotina</taxon>
        <taxon>Eurotiomycetes</taxon>
        <taxon>Eurotiomycetidae</taxon>
        <taxon>Onygenales</taxon>
        <taxon>Arthrodermataceae</taxon>
        <taxon>Trichophyton</taxon>
    </lineage>
</organism>
<name>A0A022VY87_TRIRU</name>
<dbReference type="HOGENOM" id="CLU_1788201_0_0_1"/>
<feature type="region of interest" description="Disordered" evidence="1">
    <location>
        <begin position="22"/>
        <end position="48"/>
    </location>
</feature>
<feature type="compositionally biased region" description="Basic and acidic residues" evidence="1">
    <location>
        <begin position="37"/>
        <end position="48"/>
    </location>
</feature>
<reference evidence="2" key="1">
    <citation type="submission" date="2014-02" db="EMBL/GenBank/DDBJ databases">
        <title>The Genome Sequence of Trichophyton rubrum (morphotype fischeri) CBS 288.86.</title>
        <authorList>
            <consortium name="The Broad Institute Genomics Platform"/>
            <person name="Cuomo C.A."/>
            <person name="White T.C."/>
            <person name="Graser Y."/>
            <person name="Martinez-Rossi N."/>
            <person name="Heitman J."/>
            <person name="Young S.K."/>
            <person name="Zeng Q."/>
            <person name="Gargeya S."/>
            <person name="Abouelleil A."/>
            <person name="Alvarado L."/>
            <person name="Chapman S.B."/>
            <person name="Gainer-Dewar J."/>
            <person name="Goldberg J."/>
            <person name="Griggs A."/>
            <person name="Gujja S."/>
            <person name="Hansen M."/>
            <person name="Howarth C."/>
            <person name="Imamovic A."/>
            <person name="Larimer J."/>
            <person name="Martinez D."/>
            <person name="Murphy C."/>
            <person name="Pearson M.D."/>
            <person name="Persinoti G."/>
            <person name="Poon T."/>
            <person name="Priest M."/>
            <person name="Roberts A.D."/>
            <person name="Saif S."/>
            <person name="Shea T.D."/>
            <person name="Sykes S.N."/>
            <person name="Wortman J."/>
            <person name="Nusbaum C."/>
            <person name="Birren B."/>
        </authorList>
    </citation>
    <scope>NUCLEOTIDE SEQUENCE [LARGE SCALE GENOMIC DNA]</scope>
    <source>
        <strain evidence="2">CBS 288.86</strain>
    </source>
</reference>
<accession>A0A022VY87</accession>
<dbReference type="AlphaFoldDB" id="A0A022VY87"/>
<evidence type="ECO:0000256" key="1">
    <source>
        <dbReference type="SAM" id="MobiDB-lite"/>
    </source>
</evidence>
<dbReference type="Proteomes" id="UP000023758">
    <property type="component" value="Unassembled WGS sequence"/>
</dbReference>
<proteinExistence type="predicted"/>
<sequence>MQTRPSHRCRCQVCSGAGIFEPPFKGDSHGQVQGSQGEERTSQADTAREDITAGRIYNYYIPRQPEETPARTTAATGGCYSTLAFPWLRSIAGLLELRHRVGRLPPMQLRGVRHAQLTRLFIPRSSSGFPGLLSVSPVFRGSFLI</sequence>